<evidence type="ECO:0000256" key="3">
    <source>
        <dbReference type="ARBA" id="ARBA00020653"/>
    </source>
</evidence>
<dbReference type="GO" id="GO:0046872">
    <property type="term" value="F:metal ion binding"/>
    <property type="evidence" value="ECO:0007669"/>
    <property type="project" value="UniProtKB-KW"/>
</dbReference>
<sequence length="492" mass="56437">MFTKKSVINQSILPIIEKIDIENTDPTVIYKKLALKNQYSFILENLLINEKKYSLIGITPLKVVKLNYITKKKTILNLIERGKNFLDENTEYISFLKEQLESIQYESIPNIPDFFASFVGYFGYEIISIWEDIYHNEIDRDLKHGELPLSILVFPRISLILDQSEEVGYLVNVVDSKSEEGIETRISSAKNENKQILKDLEKTFTQKEIERNANQIRLKIKNRTSKEEFIKKVEKTKNYINAGEAFQVVLSQRFSCKIKQHPFEIYENLRKINPSPYMFYLNFPEVTILGSSPEMLVKVEGERVITRPLAGTRKRGETTQVDESIEKELLDDDKERAEHIMLVDLARNDLGRVCKEGSVKVTKFFGIEKYSHVMHIYSQVEGLKKDYLNSLDVLKSLFPAGTVSGAPKIRAIEIIDELEDEPREIYAGVVGYIDTKGNLDTSIAIRTLVCKENEVRIQAGAGIVSYSIGENEYYETVNKAMAMFKSLEKGGC</sequence>
<protein>
    <recommendedName>
        <fullName evidence="3">Anthranilate synthase component 1</fullName>
    </recommendedName>
</protein>
<evidence type="ECO:0000313" key="12">
    <source>
        <dbReference type="Proteomes" id="UP000236434"/>
    </source>
</evidence>
<comment type="caution">
    <text evidence="11">The sequence shown here is derived from an EMBL/GenBank/DDBJ whole genome shotgun (WGS) entry which is preliminary data.</text>
</comment>
<gene>
    <name evidence="11" type="ORF">X929_00285</name>
</gene>
<name>A0A2K1P728_9BACT</name>
<dbReference type="EMBL" id="AZRL01000002">
    <property type="protein sequence ID" value="PNR98516.1"/>
    <property type="molecule type" value="Genomic_DNA"/>
</dbReference>
<dbReference type="PANTHER" id="PTHR11236">
    <property type="entry name" value="AMINOBENZOATE/ANTHRANILATE SYNTHASE"/>
    <property type="match status" value="1"/>
</dbReference>
<feature type="domain" description="Chorismate-utilising enzyme C-terminal" evidence="9">
    <location>
        <begin position="226"/>
        <end position="479"/>
    </location>
</feature>
<dbReference type="AlphaFoldDB" id="A0A2K1P728"/>
<dbReference type="InterPro" id="IPR005801">
    <property type="entry name" value="ADC_synthase"/>
</dbReference>
<feature type="domain" description="Anthranilate synthase component I N-terminal" evidence="10">
    <location>
        <begin position="24"/>
        <end position="166"/>
    </location>
</feature>
<comment type="subunit">
    <text evidence="2">Heterotetramer consisting of two non-identical subunits: a beta subunit (TrpG) and a large alpha subunit (TrpE).</text>
</comment>
<evidence type="ECO:0000259" key="10">
    <source>
        <dbReference type="Pfam" id="PF04715"/>
    </source>
</evidence>
<dbReference type="SUPFAM" id="SSF56322">
    <property type="entry name" value="ADC synthase"/>
    <property type="match status" value="1"/>
</dbReference>
<comment type="catalytic activity">
    <reaction evidence="8">
        <text>chorismate + L-glutamine = anthranilate + pyruvate + L-glutamate + H(+)</text>
        <dbReference type="Rhea" id="RHEA:21732"/>
        <dbReference type="ChEBI" id="CHEBI:15361"/>
        <dbReference type="ChEBI" id="CHEBI:15378"/>
        <dbReference type="ChEBI" id="CHEBI:16567"/>
        <dbReference type="ChEBI" id="CHEBI:29748"/>
        <dbReference type="ChEBI" id="CHEBI:29985"/>
        <dbReference type="ChEBI" id="CHEBI:58359"/>
        <dbReference type="EC" id="4.1.3.27"/>
    </reaction>
</comment>
<evidence type="ECO:0000313" key="11">
    <source>
        <dbReference type="EMBL" id="PNR98516.1"/>
    </source>
</evidence>
<evidence type="ECO:0000259" key="9">
    <source>
        <dbReference type="Pfam" id="PF00425"/>
    </source>
</evidence>
<proteinExistence type="predicted"/>
<dbReference type="Pfam" id="PF00425">
    <property type="entry name" value="Chorismate_bind"/>
    <property type="match status" value="1"/>
</dbReference>
<dbReference type="RefSeq" id="WP_103066076.1">
    <property type="nucleotide sequence ID" value="NZ_AZRL01000002.1"/>
</dbReference>
<evidence type="ECO:0000256" key="5">
    <source>
        <dbReference type="ARBA" id="ARBA00022842"/>
    </source>
</evidence>
<dbReference type="GO" id="GO:0000162">
    <property type="term" value="P:L-tryptophan biosynthetic process"/>
    <property type="evidence" value="ECO:0007669"/>
    <property type="project" value="TreeGrafter"/>
</dbReference>
<keyword evidence="6" id="KW-0456">Lyase</keyword>
<keyword evidence="5" id="KW-0460">Magnesium</keyword>
<evidence type="ECO:0000256" key="1">
    <source>
        <dbReference type="ARBA" id="ARBA00001946"/>
    </source>
</evidence>
<dbReference type="Pfam" id="PF04715">
    <property type="entry name" value="Anth_synt_I_N"/>
    <property type="match status" value="1"/>
</dbReference>
<dbReference type="Gene3D" id="3.60.120.10">
    <property type="entry name" value="Anthranilate synthase"/>
    <property type="match status" value="1"/>
</dbReference>
<dbReference type="Proteomes" id="UP000236434">
    <property type="component" value="Unassembled WGS sequence"/>
</dbReference>
<dbReference type="PANTHER" id="PTHR11236:SF48">
    <property type="entry name" value="ISOCHORISMATE SYNTHASE MENF"/>
    <property type="match status" value="1"/>
</dbReference>
<dbReference type="GO" id="GO:0004049">
    <property type="term" value="F:anthranilate synthase activity"/>
    <property type="evidence" value="ECO:0007669"/>
    <property type="project" value="UniProtKB-EC"/>
</dbReference>
<keyword evidence="4" id="KW-0479">Metal-binding</keyword>
<accession>A0A2K1P728</accession>
<comment type="function">
    <text evidence="7">Part of a heterotetrameric complex that catalyzes the two-step biosynthesis of anthranilate, an intermediate in the biosynthesis of L-tryptophan. In the first step, the glutamine-binding beta subunit (TrpG) of anthranilate synthase (AS) provides the glutamine amidotransferase activity which generates ammonia as a substrate that, along with chorismate, is used in the second step, catalyzed by the large alpha subunit of AS (TrpE) to produce anthranilate. In the absence of TrpG, TrpE can synthesize anthranilate directly from chorismate and high concentrations of ammonia.</text>
</comment>
<evidence type="ECO:0000256" key="6">
    <source>
        <dbReference type="ARBA" id="ARBA00023239"/>
    </source>
</evidence>
<comment type="cofactor">
    <cofactor evidence="1">
        <name>Mg(2+)</name>
        <dbReference type="ChEBI" id="CHEBI:18420"/>
    </cofactor>
</comment>
<dbReference type="PRINTS" id="PR00095">
    <property type="entry name" value="ANTSNTHASEI"/>
</dbReference>
<organism evidence="11 12">
    <name type="scientific">Petrotoga olearia DSM 13574</name>
    <dbReference type="NCBI Taxonomy" id="1122955"/>
    <lineage>
        <taxon>Bacteria</taxon>
        <taxon>Thermotogati</taxon>
        <taxon>Thermotogota</taxon>
        <taxon>Thermotogae</taxon>
        <taxon>Petrotogales</taxon>
        <taxon>Petrotogaceae</taxon>
        <taxon>Petrotoga</taxon>
    </lineage>
</organism>
<evidence type="ECO:0000256" key="4">
    <source>
        <dbReference type="ARBA" id="ARBA00022723"/>
    </source>
</evidence>
<evidence type="ECO:0000256" key="7">
    <source>
        <dbReference type="ARBA" id="ARBA00025634"/>
    </source>
</evidence>
<evidence type="ECO:0000256" key="8">
    <source>
        <dbReference type="ARBA" id="ARBA00047683"/>
    </source>
</evidence>
<reference evidence="11 12" key="1">
    <citation type="submission" date="2013-12" db="EMBL/GenBank/DDBJ databases">
        <title>Comparative genomics of Petrotoga isolates.</title>
        <authorList>
            <person name="Nesbo C.L."/>
            <person name="Charchuk R."/>
            <person name="Chow K."/>
        </authorList>
    </citation>
    <scope>NUCLEOTIDE SEQUENCE [LARGE SCALE GENOMIC DNA]</scope>
    <source>
        <strain evidence="11 12">DSM 13574</strain>
    </source>
</reference>
<dbReference type="OrthoDB" id="9803598at2"/>
<evidence type="ECO:0000256" key="2">
    <source>
        <dbReference type="ARBA" id="ARBA00011575"/>
    </source>
</evidence>
<dbReference type="InterPro" id="IPR019999">
    <property type="entry name" value="Anth_synth_I-like"/>
</dbReference>
<dbReference type="InterPro" id="IPR015890">
    <property type="entry name" value="Chorismate_C"/>
</dbReference>
<dbReference type="InterPro" id="IPR006805">
    <property type="entry name" value="Anth_synth_I_N"/>
</dbReference>